<dbReference type="EMBL" id="ADKM02000080">
    <property type="protein sequence ID" value="EGC03010.1"/>
    <property type="molecule type" value="Genomic_DNA"/>
</dbReference>
<dbReference type="OrthoDB" id="2083915at2"/>
<evidence type="ECO:0000313" key="1">
    <source>
        <dbReference type="EMBL" id="EGC03010.1"/>
    </source>
</evidence>
<dbReference type="RefSeq" id="WP_002849669.1">
    <property type="nucleotide sequence ID" value="NZ_ADKM02000080.1"/>
</dbReference>
<protein>
    <submittedName>
        <fullName evidence="1">Conserved domain protein</fullName>
    </submittedName>
</protein>
<comment type="caution">
    <text evidence="1">The sequence shown here is derived from an EMBL/GenBank/DDBJ whole genome shotgun (WGS) entry which is preliminary data.</text>
</comment>
<proteinExistence type="predicted"/>
<reference evidence="1 2" key="1">
    <citation type="submission" date="2011-02" db="EMBL/GenBank/DDBJ databases">
        <authorList>
            <person name="Nelson K.E."/>
            <person name="Sutton G."/>
            <person name="Torralba M."/>
            <person name="Durkin S."/>
            <person name="Harkins D."/>
            <person name="Montgomery R."/>
            <person name="Ziemer C."/>
            <person name="Klaassens E."/>
            <person name="Ocuiv P."/>
            <person name="Morrison M."/>
        </authorList>
    </citation>
    <scope>NUCLEOTIDE SEQUENCE [LARGE SCALE GENOMIC DNA]</scope>
    <source>
        <strain evidence="1 2">8</strain>
    </source>
</reference>
<dbReference type="STRING" id="246199.CUS_5865"/>
<sequence>MRVLRHVIVTAAALFLMLGLPFLNSDYYKRLRGGTDAVSSASTALDKPSGEYVVFINRSLHTNSANLAAWEGFFAEGRDEELYTVFEDLSCTVADNDAAGLEMAKSFQSILPENQMKVSTENVMLMLSKAENGRFDVIVMSKEIADMFGAERIAAMTDADMLTVKQAEEEEA</sequence>
<keyword evidence="2" id="KW-1185">Reference proteome</keyword>
<dbReference type="eggNOG" id="ENOG5034036">
    <property type="taxonomic scope" value="Bacteria"/>
</dbReference>
<dbReference type="AlphaFoldDB" id="E9SCF2"/>
<gene>
    <name evidence="1" type="ORF">CUS_5865</name>
</gene>
<name>E9SCF2_RUMAL</name>
<accession>E9SCF2</accession>
<evidence type="ECO:0000313" key="2">
    <source>
        <dbReference type="Proteomes" id="UP000004259"/>
    </source>
</evidence>
<dbReference type="Proteomes" id="UP000004259">
    <property type="component" value="Unassembled WGS sequence"/>
</dbReference>
<dbReference type="Gene3D" id="3.40.190.210">
    <property type="match status" value="1"/>
</dbReference>
<organism evidence="1 2">
    <name type="scientific">Ruminococcus albus 8</name>
    <dbReference type="NCBI Taxonomy" id="246199"/>
    <lineage>
        <taxon>Bacteria</taxon>
        <taxon>Bacillati</taxon>
        <taxon>Bacillota</taxon>
        <taxon>Clostridia</taxon>
        <taxon>Eubacteriales</taxon>
        <taxon>Oscillospiraceae</taxon>
        <taxon>Ruminococcus</taxon>
    </lineage>
</organism>